<dbReference type="eggNOG" id="COG1174">
    <property type="taxonomic scope" value="Bacteria"/>
</dbReference>
<feature type="domain" description="ABC transmembrane type-1" evidence="9">
    <location>
        <begin position="19"/>
        <end position="198"/>
    </location>
</feature>
<dbReference type="SUPFAM" id="SSF161098">
    <property type="entry name" value="MetI-like"/>
    <property type="match status" value="1"/>
</dbReference>
<comment type="similarity">
    <text evidence="8">Belongs to the binding-protein-dependent transport system permease family.</text>
</comment>
<name>A0A0R1RE22_9LACO</name>
<evidence type="ECO:0000256" key="7">
    <source>
        <dbReference type="ARBA" id="ARBA00035652"/>
    </source>
</evidence>
<dbReference type="EMBL" id="AZFF01000007">
    <property type="protein sequence ID" value="KRL55030.1"/>
    <property type="molecule type" value="Genomic_DNA"/>
</dbReference>
<evidence type="ECO:0000256" key="8">
    <source>
        <dbReference type="RuleBase" id="RU363032"/>
    </source>
</evidence>
<evidence type="ECO:0000256" key="5">
    <source>
        <dbReference type="ARBA" id="ARBA00023136"/>
    </source>
</evidence>
<dbReference type="Pfam" id="PF00528">
    <property type="entry name" value="BPD_transp_1"/>
    <property type="match status" value="1"/>
</dbReference>
<protein>
    <recommendedName>
        <fullName evidence="9">ABC transmembrane type-1 domain-containing protein</fullName>
    </recommendedName>
</protein>
<dbReference type="CDD" id="cd06261">
    <property type="entry name" value="TM_PBP2"/>
    <property type="match status" value="1"/>
</dbReference>
<dbReference type="STRING" id="1114972.FD35_GL002484"/>
<comment type="caution">
    <text evidence="10">The sequence shown here is derived from an EMBL/GenBank/DDBJ whole genome shotgun (WGS) entry which is preliminary data.</text>
</comment>
<evidence type="ECO:0000313" key="10">
    <source>
        <dbReference type="EMBL" id="KRL55030.1"/>
    </source>
</evidence>
<dbReference type="PANTHER" id="PTHR30177">
    <property type="entry name" value="GLYCINE BETAINE/L-PROLINE TRANSPORT SYSTEM PERMEASE PROTEIN PROW"/>
    <property type="match status" value="1"/>
</dbReference>
<proteinExistence type="inferred from homology"/>
<dbReference type="PATRIC" id="fig|1114972.6.peg.2547"/>
<feature type="transmembrane region" description="Helical" evidence="8">
    <location>
        <begin position="178"/>
        <end position="197"/>
    </location>
</feature>
<dbReference type="GO" id="GO:0022857">
    <property type="term" value="F:transmembrane transporter activity"/>
    <property type="evidence" value="ECO:0007669"/>
    <property type="project" value="InterPro"/>
</dbReference>
<accession>A0A0R1RE22</accession>
<dbReference type="Pfam" id="PF04069">
    <property type="entry name" value="OpuAC"/>
    <property type="match status" value="1"/>
</dbReference>
<dbReference type="Gene3D" id="3.40.190.10">
    <property type="entry name" value="Periplasmic binding protein-like II"/>
    <property type="match status" value="1"/>
</dbReference>
<feature type="transmembrane region" description="Helical" evidence="8">
    <location>
        <begin position="20"/>
        <end position="43"/>
    </location>
</feature>
<comment type="subcellular location">
    <subcellularLocation>
        <location evidence="8">Cell membrane</location>
        <topology evidence="8">Multi-pass membrane protein</topology>
    </subcellularLocation>
    <subcellularLocation>
        <location evidence="1">Membrane</location>
        <topology evidence="1">Multi-pass membrane protein</topology>
    </subcellularLocation>
</comment>
<dbReference type="PANTHER" id="PTHR30177:SF4">
    <property type="entry name" value="OSMOPROTECTANT IMPORT PERMEASE PROTEIN OSMW"/>
    <property type="match status" value="1"/>
</dbReference>
<dbReference type="SUPFAM" id="SSF53850">
    <property type="entry name" value="Periplasmic binding protein-like II"/>
    <property type="match status" value="1"/>
</dbReference>
<evidence type="ECO:0000256" key="1">
    <source>
        <dbReference type="ARBA" id="ARBA00004141"/>
    </source>
</evidence>
<dbReference type="InterPro" id="IPR035906">
    <property type="entry name" value="MetI-like_sf"/>
</dbReference>
<evidence type="ECO:0000256" key="2">
    <source>
        <dbReference type="ARBA" id="ARBA00022448"/>
    </source>
</evidence>
<dbReference type="eggNOG" id="COG1732">
    <property type="taxonomic scope" value="Bacteria"/>
</dbReference>
<dbReference type="Gene3D" id="3.40.190.120">
    <property type="entry name" value="Osmoprotection protein (prox), domain 2"/>
    <property type="match status" value="1"/>
</dbReference>
<organism evidence="10 11">
    <name type="scientific">Furfurilactobacillus rossiae DSM 15814</name>
    <dbReference type="NCBI Taxonomy" id="1114972"/>
    <lineage>
        <taxon>Bacteria</taxon>
        <taxon>Bacillati</taxon>
        <taxon>Bacillota</taxon>
        <taxon>Bacilli</taxon>
        <taxon>Lactobacillales</taxon>
        <taxon>Lactobacillaceae</taxon>
        <taxon>Furfurilactobacillus</taxon>
    </lineage>
</organism>
<feature type="transmembrane region" description="Helical" evidence="8">
    <location>
        <begin position="76"/>
        <end position="94"/>
    </location>
</feature>
<comment type="similarity">
    <text evidence="6">In the C-terminal section; belongs to the OsmX family.</text>
</comment>
<evidence type="ECO:0000313" key="11">
    <source>
        <dbReference type="Proteomes" id="UP000051999"/>
    </source>
</evidence>
<dbReference type="CDD" id="cd13610">
    <property type="entry name" value="PBP2_ChoS"/>
    <property type="match status" value="1"/>
</dbReference>
<evidence type="ECO:0000259" key="9">
    <source>
        <dbReference type="PROSITE" id="PS50928"/>
    </source>
</evidence>
<keyword evidence="11" id="KW-1185">Reference proteome</keyword>
<dbReference type="FunFam" id="1.10.3720.10:FF:000001">
    <property type="entry name" value="Glycine betaine ABC transporter, permease"/>
    <property type="match status" value="1"/>
</dbReference>
<dbReference type="OrthoDB" id="9801163at2"/>
<evidence type="ECO:0000256" key="3">
    <source>
        <dbReference type="ARBA" id="ARBA00022692"/>
    </source>
</evidence>
<dbReference type="InterPro" id="IPR000515">
    <property type="entry name" value="MetI-like"/>
</dbReference>
<dbReference type="RefSeq" id="WP_017260543.1">
    <property type="nucleotide sequence ID" value="NZ_AUAW01000007.1"/>
</dbReference>
<keyword evidence="2 8" id="KW-0813">Transport</keyword>
<sequence>MDAFFQTLVDRRSALLTALWQHIEISLVSLLIAMAIAIPLAIWATHHKRFAAFMLQIAGVLQTIPSLALLGLLIPIVGIGTVPAVIALVIYALLPIFQNTYIGIDDIDPSIEEAADAFGMGQTRKLFKVELPIAAPVIISGVRQALVMIIGTATLAALIGAGGLGTFILLGIDRNDTALTLIGAISSALLAIILSWLINRLQHMRPRYLIGGLVVLLLGIGGVGVANAVRQPADNITIAGKLGSEPDILINMYKDLIEQDNKHVHVTLKPNFGKTSFLFNALNHNQIDIYPEFSGTILESLVKTPQSDKGLTANQTYQLAQKDMQQQFKLSYLKPMSYNNTFALAIREQDAKAWNVHTISDLQTVENKLKPGMTLEFIDRPDGLPGVNKTYGLNLKAQSMEPKLRYEAIHNGNINVVDAYSTDSELRQYHLTTLKDNKHFFPSYQGAPLMKTSLAKKYPGVVKSLNKLAGHISEKDMQEMNYEVNVEKKSAKTVARQYLVSHHLLKGDAK</sequence>
<dbReference type="AlphaFoldDB" id="A0A0R1RE22"/>
<evidence type="ECO:0000256" key="4">
    <source>
        <dbReference type="ARBA" id="ARBA00022989"/>
    </source>
</evidence>
<reference evidence="10 11" key="1">
    <citation type="journal article" date="2015" name="Genome Announc.">
        <title>Expanding the biotechnology potential of lactobacilli through comparative genomics of 213 strains and associated genera.</title>
        <authorList>
            <person name="Sun Z."/>
            <person name="Harris H.M."/>
            <person name="McCann A."/>
            <person name="Guo C."/>
            <person name="Argimon S."/>
            <person name="Zhang W."/>
            <person name="Yang X."/>
            <person name="Jeffery I.B."/>
            <person name="Cooney J.C."/>
            <person name="Kagawa T.F."/>
            <person name="Liu W."/>
            <person name="Song Y."/>
            <person name="Salvetti E."/>
            <person name="Wrobel A."/>
            <person name="Rasinkangas P."/>
            <person name="Parkhill J."/>
            <person name="Rea M.C."/>
            <person name="O'Sullivan O."/>
            <person name="Ritari J."/>
            <person name="Douillard F.P."/>
            <person name="Paul Ross R."/>
            <person name="Yang R."/>
            <person name="Briner A.E."/>
            <person name="Felis G.E."/>
            <person name="de Vos W.M."/>
            <person name="Barrangou R."/>
            <person name="Klaenhammer T.R."/>
            <person name="Caufield P.W."/>
            <person name="Cui Y."/>
            <person name="Zhang H."/>
            <person name="O'Toole P.W."/>
        </authorList>
    </citation>
    <scope>NUCLEOTIDE SEQUENCE [LARGE SCALE GENOMIC DNA]</scope>
    <source>
        <strain evidence="10 11">DSM 15814</strain>
    </source>
</reference>
<dbReference type="PROSITE" id="PS50928">
    <property type="entry name" value="ABC_TM1"/>
    <property type="match status" value="1"/>
</dbReference>
<keyword evidence="4 8" id="KW-1133">Transmembrane helix</keyword>
<dbReference type="Gene3D" id="1.10.3720.10">
    <property type="entry name" value="MetI-like"/>
    <property type="match status" value="1"/>
</dbReference>
<dbReference type="GO" id="GO:0043190">
    <property type="term" value="C:ATP-binding cassette (ABC) transporter complex"/>
    <property type="evidence" value="ECO:0007669"/>
    <property type="project" value="InterPro"/>
</dbReference>
<gene>
    <name evidence="10" type="ORF">FD35_GL002484</name>
</gene>
<keyword evidence="3 8" id="KW-0812">Transmembrane</keyword>
<dbReference type="InterPro" id="IPR007210">
    <property type="entry name" value="ABC_Gly_betaine_transp_sub-bd"/>
</dbReference>
<feature type="transmembrane region" description="Helical" evidence="8">
    <location>
        <begin position="145"/>
        <end position="172"/>
    </location>
</feature>
<feature type="transmembrane region" description="Helical" evidence="8">
    <location>
        <begin position="50"/>
        <end position="70"/>
    </location>
</feature>
<evidence type="ECO:0000256" key="6">
    <source>
        <dbReference type="ARBA" id="ARBA00035642"/>
    </source>
</evidence>
<feature type="transmembrane region" description="Helical" evidence="8">
    <location>
        <begin position="209"/>
        <end position="229"/>
    </location>
</feature>
<comment type="similarity">
    <text evidence="7">In the N-terminal section; belongs to the binding-protein-dependent transport system permease family.</text>
</comment>
<dbReference type="Proteomes" id="UP000051999">
    <property type="component" value="Unassembled WGS sequence"/>
</dbReference>
<dbReference type="GO" id="GO:0031460">
    <property type="term" value="P:glycine betaine transport"/>
    <property type="evidence" value="ECO:0007669"/>
    <property type="project" value="TreeGrafter"/>
</dbReference>
<keyword evidence="5 8" id="KW-0472">Membrane</keyword>
<dbReference type="InterPro" id="IPR051204">
    <property type="entry name" value="ABC_transp_perm/SBD"/>
</dbReference>
<dbReference type="InterPro" id="IPR058089">
    <property type="entry name" value="EgtUBC_SBD"/>
</dbReference>